<organism evidence="2 3">
    <name type="scientific">Hymenobacter aerilatus</name>
    <dbReference type="NCBI Taxonomy" id="2932251"/>
    <lineage>
        <taxon>Bacteria</taxon>
        <taxon>Pseudomonadati</taxon>
        <taxon>Bacteroidota</taxon>
        <taxon>Cytophagia</taxon>
        <taxon>Cytophagales</taxon>
        <taxon>Hymenobacteraceae</taxon>
        <taxon>Hymenobacter</taxon>
    </lineage>
</organism>
<evidence type="ECO:0000313" key="2">
    <source>
        <dbReference type="EMBL" id="UOR04161.1"/>
    </source>
</evidence>
<feature type="transmembrane region" description="Helical" evidence="1">
    <location>
        <begin position="12"/>
        <end position="29"/>
    </location>
</feature>
<dbReference type="Proteomes" id="UP000829925">
    <property type="component" value="Chromosome"/>
</dbReference>
<feature type="transmembrane region" description="Helical" evidence="1">
    <location>
        <begin position="92"/>
        <end position="116"/>
    </location>
</feature>
<protein>
    <submittedName>
        <fullName evidence="2">Uncharacterized protein</fullName>
    </submittedName>
</protein>
<dbReference type="RefSeq" id="WP_245091567.1">
    <property type="nucleotide sequence ID" value="NZ_CP095053.1"/>
</dbReference>
<reference evidence="2 3" key="1">
    <citation type="submission" date="2022-04" db="EMBL/GenBank/DDBJ databases">
        <title>Hymenobacter sp. isolated from the air.</title>
        <authorList>
            <person name="Won M."/>
            <person name="Lee C.-M."/>
            <person name="Woen H.-Y."/>
            <person name="Kwon S.-W."/>
        </authorList>
    </citation>
    <scope>NUCLEOTIDE SEQUENCE [LARGE SCALE GENOMIC DNA]</scope>
    <source>
        <strain evidence="3">5413 J-13</strain>
    </source>
</reference>
<dbReference type="AlphaFoldDB" id="A0A8T9SS29"/>
<keyword evidence="1" id="KW-0472">Membrane</keyword>
<dbReference type="KEGG" id="haei:MUN82_14550"/>
<evidence type="ECO:0000256" key="1">
    <source>
        <dbReference type="SAM" id="Phobius"/>
    </source>
</evidence>
<keyword evidence="1" id="KW-1133">Transmembrane helix</keyword>
<accession>A0A8T9SS29</accession>
<gene>
    <name evidence="2" type="ORF">MUN82_14550</name>
</gene>
<proteinExistence type="predicted"/>
<keyword evidence="1" id="KW-0812">Transmembrane</keyword>
<evidence type="ECO:0000313" key="3">
    <source>
        <dbReference type="Proteomes" id="UP000829925"/>
    </source>
</evidence>
<sequence length="242" mass="27919">MENFFTSESIALLALGLIIVGIIKFIYYYKAFNIAILRYIESSEILVLFADNISIAAAVVLLLLPPYMYSILPYVQSEANVNYSFTERLSNYWSVLSTHFIYQSIIATAGIIFTFIRKRITKYERWTYLPLSVFIIFILPLLTIEAGYWAIPVIKPANVVMLGLVSNFIVLILLATHNEIYKVKKRGFFNKMSFEFEDNTVIPNDAYFVGKVKSFIFFYNPINNESITYSTSKLKCVKYKPN</sequence>
<feature type="transmembrane region" description="Helical" evidence="1">
    <location>
        <begin position="157"/>
        <end position="176"/>
    </location>
</feature>
<feature type="transmembrane region" description="Helical" evidence="1">
    <location>
        <begin position="49"/>
        <end position="72"/>
    </location>
</feature>
<dbReference type="EMBL" id="CP095053">
    <property type="protein sequence ID" value="UOR04161.1"/>
    <property type="molecule type" value="Genomic_DNA"/>
</dbReference>
<feature type="transmembrane region" description="Helical" evidence="1">
    <location>
        <begin position="128"/>
        <end position="151"/>
    </location>
</feature>
<keyword evidence="3" id="KW-1185">Reference proteome</keyword>
<name>A0A8T9SS29_9BACT</name>